<gene>
    <name evidence="2" type="ORF">AWY79_00075</name>
    <name evidence="3" type="ORF">EDC59_113115</name>
</gene>
<reference evidence="3 5" key="2">
    <citation type="submission" date="2019-03" db="EMBL/GenBank/DDBJ databases">
        <title>Genomic Encyclopedia of Type Strains, Phase IV (KMG-IV): sequencing the most valuable type-strain genomes for metagenomic binning, comparative biology and taxonomic classification.</title>
        <authorList>
            <person name="Goeker M."/>
        </authorList>
    </citation>
    <scope>NUCLEOTIDE SEQUENCE [LARGE SCALE GENOMIC DNA]</scope>
    <source>
        <strain evidence="3 5">DSM 101483</strain>
    </source>
</reference>
<name>A0A140D8U7_9BACT</name>
<dbReference type="InterPro" id="IPR052411">
    <property type="entry name" value="c-mor_Regulatory_Protein"/>
</dbReference>
<dbReference type="EMBL" id="CP014206">
    <property type="protein sequence ID" value="AMK09614.1"/>
    <property type="molecule type" value="Genomic_DNA"/>
</dbReference>
<dbReference type="Proteomes" id="UP000295506">
    <property type="component" value="Unassembled WGS sequence"/>
</dbReference>
<dbReference type="InterPro" id="IPR009057">
    <property type="entry name" value="Homeodomain-like_sf"/>
</dbReference>
<evidence type="ECO:0000313" key="3">
    <source>
        <dbReference type="EMBL" id="TDT86439.1"/>
    </source>
</evidence>
<reference evidence="2 4" key="1">
    <citation type="journal article" date="2016" name="Front. Microbiol.">
        <title>Genome Sequence of the Piezophilic, Mesophilic Sulfate-Reducing Bacterium Desulfovibrio indicus J2T.</title>
        <authorList>
            <person name="Cao J."/>
            <person name="Maignien L."/>
            <person name="Shao Z."/>
            <person name="Alain K."/>
            <person name="Jebbar M."/>
        </authorList>
    </citation>
    <scope>NUCLEOTIDE SEQUENCE [LARGE SCALE GENOMIC DNA]</scope>
    <source>
        <strain evidence="2 4">J2</strain>
    </source>
</reference>
<dbReference type="EMBL" id="SOBK01000013">
    <property type="protein sequence ID" value="TDT86439.1"/>
    <property type="molecule type" value="Genomic_DNA"/>
</dbReference>
<dbReference type="KEGG" id="dej:AWY79_00075"/>
<evidence type="ECO:0000313" key="4">
    <source>
        <dbReference type="Proteomes" id="UP000055611"/>
    </source>
</evidence>
<proteinExistence type="predicted"/>
<dbReference type="RefSeq" id="WP_066798899.1">
    <property type="nucleotide sequence ID" value="NZ_CP014206.1"/>
</dbReference>
<dbReference type="Gene3D" id="1.10.10.60">
    <property type="entry name" value="Homeodomain-like"/>
    <property type="match status" value="1"/>
</dbReference>
<evidence type="ECO:0000259" key="1">
    <source>
        <dbReference type="Pfam" id="PF08765"/>
    </source>
</evidence>
<dbReference type="InterPro" id="IPR014875">
    <property type="entry name" value="Mor_transcription_activator"/>
</dbReference>
<organism evidence="3 5">
    <name type="scientific">Pseudodesulfovibrio indicus</name>
    <dbReference type="NCBI Taxonomy" id="1716143"/>
    <lineage>
        <taxon>Bacteria</taxon>
        <taxon>Pseudomonadati</taxon>
        <taxon>Thermodesulfobacteriota</taxon>
        <taxon>Desulfovibrionia</taxon>
        <taxon>Desulfovibrionales</taxon>
        <taxon>Desulfovibrionaceae</taxon>
    </lineage>
</organism>
<evidence type="ECO:0000313" key="5">
    <source>
        <dbReference type="Proteomes" id="UP000295506"/>
    </source>
</evidence>
<accession>A0A140D8U7</accession>
<dbReference type="AlphaFoldDB" id="A0A140D8U7"/>
<evidence type="ECO:0000313" key="2">
    <source>
        <dbReference type="EMBL" id="AMK09614.1"/>
    </source>
</evidence>
<sequence>MSNESKTRQRAAALLIDLADRIADRARKDLKIPKAQAEEFGADVADYVGEAYGGQNFYIPMDMIGRIRTRDSQIYDEFTGDNQEELAIKYGLSTQHIYRILRREGERRRVKQHALPF</sequence>
<keyword evidence="4" id="KW-1185">Reference proteome</keyword>
<dbReference type="PANTHER" id="PTHR37812">
    <property type="entry name" value="MU-LIKE PROPHAGE FLUMU PROTEIN C"/>
    <property type="match status" value="1"/>
</dbReference>
<protein>
    <submittedName>
        <fullName evidence="3">Mor transcription activator family protein</fullName>
    </submittedName>
</protein>
<dbReference type="Proteomes" id="UP000055611">
    <property type="component" value="Chromosome"/>
</dbReference>
<dbReference type="SUPFAM" id="SSF46689">
    <property type="entry name" value="Homeodomain-like"/>
    <property type="match status" value="1"/>
</dbReference>
<dbReference type="PANTHER" id="PTHR37812:SF1">
    <property type="entry name" value="MU-LIKE PROPHAGE FLUMU PROTEIN C"/>
    <property type="match status" value="1"/>
</dbReference>
<feature type="domain" description="Mor transcription activator" evidence="1">
    <location>
        <begin position="10"/>
        <end position="108"/>
    </location>
</feature>
<dbReference type="OrthoDB" id="5465334at2"/>
<dbReference type="Pfam" id="PF08765">
    <property type="entry name" value="Mor"/>
    <property type="match status" value="1"/>
</dbReference>